<dbReference type="EMBL" id="CAJPDQ010000011">
    <property type="protein sequence ID" value="CAF9916921.1"/>
    <property type="molecule type" value="Genomic_DNA"/>
</dbReference>
<comment type="similarity">
    <text evidence="1 4">Belongs to the EXO70 family.</text>
</comment>
<gene>
    <name evidence="6" type="ORF">GOMPHAMPRED_001153</name>
</gene>
<dbReference type="SUPFAM" id="SSF74788">
    <property type="entry name" value="Cullin repeat-like"/>
    <property type="match status" value="1"/>
</dbReference>
<evidence type="ECO:0000256" key="4">
    <source>
        <dbReference type="RuleBase" id="RU365026"/>
    </source>
</evidence>
<comment type="caution">
    <text evidence="6">The sequence shown here is derived from an EMBL/GenBank/DDBJ whole genome shotgun (WGS) entry which is preliminary data.</text>
</comment>
<feature type="domain" description="Exocyst complex subunit Exo70 C-terminal" evidence="5">
    <location>
        <begin position="317"/>
        <end position="700"/>
    </location>
</feature>
<dbReference type="GO" id="GO:0005935">
    <property type="term" value="C:cellular bud neck"/>
    <property type="evidence" value="ECO:0007669"/>
    <property type="project" value="UniProtKB-SubCell"/>
</dbReference>
<evidence type="ECO:0000256" key="3">
    <source>
        <dbReference type="ARBA" id="ARBA00022483"/>
    </source>
</evidence>
<comment type="function">
    <text evidence="4">Involved in the secretory pathway as part of the exocyst complex which tethers secretory vesicles to the sites of exocytosis. Also plays a role in the assembly of the exocyst.</text>
</comment>
<dbReference type="AlphaFoldDB" id="A0A8H3F2D0"/>
<protein>
    <recommendedName>
        <fullName evidence="4">Exocyst complex protein EXO70</fullName>
    </recommendedName>
</protein>
<dbReference type="OrthoDB" id="1922221at2759"/>
<dbReference type="GO" id="GO:0006887">
    <property type="term" value="P:exocytosis"/>
    <property type="evidence" value="ECO:0007669"/>
    <property type="project" value="UniProtKB-KW"/>
</dbReference>
<dbReference type="GO" id="GO:0000145">
    <property type="term" value="C:exocyst"/>
    <property type="evidence" value="ECO:0007669"/>
    <property type="project" value="InterPro"/>
</dbReference>
<evidence type="ECO:0000313" key="7">
    <source>
        <dbReference type="Proteomes" id="UP000664169"/>
    </source>
</evidence>
<comment type="subcellular location">
    <subcellularLocation>
        <location evidence="4">Bud</location>
    </subcellularLocation>
    <subcellularLocation>
        <location evidence="4">Bud neck</location>
    </subcellularLocation>
</comment>
<dbReference type="InterPro" id="IPR016159">
    <property type="entry name" value="Cullin_repeat-like_dom_sf"/>
</dbReference>
<evidence type="ECO:0000256" key="1">
    <source>
        <dbReference type="ARBA" id="ARBA00006756"/>
    </source>
</evidence>
<evidence type="ECO:0000313" key="6">
    <source>
        <dbReference type="EMBL" id="CAF9916921.1"/>
    </source>
</evidence>
<keyword evidence="2 4" id="KW-0813">Transport</keyword>
<dbReference type="Pfam" id="PF20669">
    <property type="entry name" value="Exo70_N"/>
    <property type="match status" value="1"/>
</dbReference>
<dbReference type="Proteomes" id="UP000664169">
    <property type="component" value="Unassembled WGS sequence"/>
</dbReference>
<sequence length="703" mass="78497">MEDTFRALRIHDDEIPPFPQPLVYVPKPLGELFRIFDPRDAPLIGPPPVSHTWAARPKAVRPRATMSSVKNSKPYDEEDAEIQLLYAQARKYGEFVKKLEAARERINAIGASIEATAGPVNGLEIYRETQALRATNQNVNRVLEQLSIVQRPLEGKADEERIIQDGPERVGLTKYLASIRRLDSKCEELSTSTARVNQEAAEQLNLLAISGKNRLLAMWGDLLQADKLEPLQYITKGGSFPTFDRNTIAQLVEIYNFFSTSAALGGPSIDQAWSKYAKIRGAYLQSTLTNLSAATLSTSTQPSPNGPELYRQGNCLIGTYAEGMNLAFFAEWRNISEISPKNHQKTMENTAAESLMELKDTISQLNSQIQQNITTDCFLAYDILGAINEMAFSIDKQTGCLKQQIFAAVKPIRDTAKRSLGDLLEDIRRRISSMVFLPNDGAAIPFTDEVLTRLQAMTLYPLPLASILSSIGDGNWTSSSSNKSSSSLPTIRSHDTSSDSESLLARYVFDSIDNLLTNLESRSTTLHKNSRVTGVFMLNNIAVIDRMIRSSDLSQLLGNSSAMKQLEDKRKKYIAAYTEAWREAGFLLLDVQYTNRGQRPPSGSAASTNSAAIVKALNSKDKDAIKEKFKNFNVLFETLGAKHRELMPAMERDVRADLVRDIRAIIEPLYVRFWDRYHEVDKGKGKYIRYDKPSMSNQLASLA</sequence>
<evidence type="ECO:0000259" key="5">
    <source>
        <dbReference type="Pfam" id="PF03081"/>
    </source>
</evidence>
<accession>A0A8H3F2D0</accession>
<dbReference type="Pfam" id="PF03081">
    <property type="entry name" value="Exo70_C"/>
    <property type="match status" value="1"/>
</dbReference>
<proteinExistence type="inferred from homology"/>
<dbReference type="InterPro" id="IPR046364">
    <property type="entry name" value="Exo70_C"/>
</dbReference>
<dbReference type="Gene3D" id="1.20.1280.170">
    <property type="entry name" value="Exocyst complex component Exo70"/>
    <property type="match status" value="1"/>
</dbReference>
<organism evidence="6 7">
    <name type="scientific">Gomphillus americanus</name>
    <dbReference type="NCBI Taxonomy" id="1940652"/>
    <lineage>
        <taxon>Eukaryota</taxon>
        <taxon>Fungi</taxon>
        <taxon>Dikarya</taxon>
        <taxon>Ascomycota</taxon>
        <taxon>Pezizomycotina</taxon>
        <taxon>Lecanoromycetes</taxon>
        <taxon>OSLEUM clade</taxon>
        <taxon>Ostropomycetidae</taxon>
        <taxon>Ostropales</taxon>
        <taxon>Graphidaceae</taxon>
        <taxon>Gomphilloideae</taxon>
        <taxon>Gomphillus</taxon>
    </lineage>
</organism>
<keyword evidence="3 4" id="KW-0268">Exocytosis</keyword>
<keyword evidence="4" id="KW-0653">Protein transport</keyword>
<evidence type="ECO:0000256" key="2">
    <source>
        <dbReference type="ARBA" id="ARBA00022448"/>
    </source>
</evidence>
<dbReference type="PANTHER" id="PTHR12542">
    <property type="entry name" value="EXOCYST COMPLEX PROTEIN EXO70"/>
    <property type="match status" value="1"/>
</dbReference>
<dbReference type="InterPro" id="IPR004140">
    <property type="entry name" value="Exo70"/>
</dbReference>
<reference evidence="6" key="1">
    <citation type="submission" date="2021-03" db="EMBL/GenBank/DDBJ databases">
        <authorList>
            <person name="Tagirdzhanova G."/>
        </authorList>
    </citation>
    <scope>NUCLEOTIDE SEQUENCE</scope>
</reference>
<keyword evidence="7" id="KW-1185">Reference proteome</keyword>
<dbReference type="PANTHER" id="PTHR12542:SF41">
    <property type="entry name" value="EXOCYST COMPLEX COMPONENT 7"/>
    <property type="match status" value="1"/>
</dbReference>
<dbReference type="GO" id="GO:0015031">
    <property type="term" value="P:protein transport"/>
    <property type="evidence" value="ECO:0007669"/>
    <property type="project" value="UniProtKB-KW"/>
</dbReference>
<dbReference type="GO" id="GO:0005546">
    <property type="term" value="F:phosphatidylinositol-4,5-bisphosphate binding"/>
    <property type="evidence" value="ECO:0007669"/>
    <property type="project" value="InterPro"/>
</dbReference>
<name>A0A8H3F2D0_9LECA</name>